<accession>A0AA35KBQ4</accession>
<name>A0AA35KBQ4_9SAUR</name>
<gene>
    <name evidence="2" type="ORF">PODLI_1B035809</name>
</gene>
<evidence type="ECO:0000256" key="1">
    <source>
        <dbReference type="SAM" id="MobiDB-lite"/>
    </source>
</evidence>
<evidence type="ECO:0000313" key="2">
    <source>
        <dbReference type="EMBL" id="CAI5774404.1"/>
    </source>
</evidence>
<feature type="compositionally biased region" description="Basic and acidic residues" evidence="1">
    <location>
        <begin position="23"/>
        <end position="32"/>
    </location>
</feature>
<sequence length="75" mass="8360">MRHLPRKESFLLPLWTTGETDDPFMKEMEKSEPSQGIDGGRERGRDILKACCHVSSDSSTGCPTVISHKAKERSA</sequence>
<protein>
    <submittedName>
        <fullName evidence="2">Uncharacterized protein</fullName>
    </submittedName>
</protein>
<proteinExistence type="predicted"/>
<dbReference type="AlphaFoldDB" id="A0AA35KBQ4"/>
<feature type="region of interest" description="Disordered" evidence="1">
    <location>
        <begin position="21"/>
        <end position="42"/>
    </location>
</feature>
<reference evidence="2" key="1">
    <citation type="submission" date="2022-12" db="EMBL/GenBank/DDBJ databases">
        <authorList>
            <person name="Alioto T."/>
            <person name="Alioto T."/>
            <person name="Gomez Garrido J."/>
        </authorList>
    </citation>
    <scope>NUCLEOTIDE SEQUENCE</scope>
</reference>
<organism evidence="2 3">
    <name type="scientific">Podarcis lilfordi</name>
    <name type="common">Lilford's wall lizard</name>
    <dbReference type="NCBI Taxonomy" id="74358"/>
    <lineage>
        <taxon>Eukaryota</taxon>
        <taxon>Metazoa</taxon>
        <taxon>Chordata</taxon>
        <taxon>Craniata</taxon>
        <taxon>Vertebrata</taxon>
        <taxon>Euteleostomi</taxon>
        <taxon>Lepidosauria</taxon>
        <taxon>Squamata</taxon>
        <taxon>Bifurcata</taxon>
        <taxon>Unidentata</taxon>
        <taxon>Episquamata</taxon>
        <taxon>Laterata</taxon>
        <taxon>Lacertibaenia</taxon>
        <taxon>Lacertidae</taxon>
        <taxon>Podarcis</taxon>
    </lineage>
</organism>
<dbReference type="Proteomes" id="UP001178461">
    <property type="component" value="Chromosome 5"/>
</dbReference>
<dbReference type="EMBL" id="OX395130">
    <property type="protein sequence ID" value="CAI5774404.1"/>
    <property type="molecule type" value="Genomic_DNA"/>
</dbReference>
<feature type="region of interest" description="Disordered" evidence="1">
    <location>
        <begin position="55"/>
        <end position="75"/>
    </location>
</feature>
<evidence type="ECO:0000313" key="3">
    <source>
        <dbReference type="Proteomes" id="UP001178461"/>
    </source>
</evidence>
<keyword evidence="3" id="KW-1185">Reference proteome</keyword>